<accession>A0ABQ8AWZ8</accession>
<dbReference type="InterPro" id="IPR055378">
    <property type="entry name" value="GH3_C"/>
</dbReference>
<feature type="domain" description="GH3 middle" evidence="3">
    <location>
        <begin position="353"/>
        <end position="423"/>
    </location>
</feature>
<dbReference type="Proteomes" id="UP000824890">
    <property type="component" value="Unassembled WGS sequence"/>
</dbReference>
<evidence type="ECO:0000313" key="5">
    <source>
        <dbReference type="EMBL" id="KAH0897027.1"/>
    </source>
</evidence>
<dbReference type="InterPro" id="IPR055377">
    <property type="entry name" value="GH3_M"/>
</dbReference>
<dbReference type="PANTHER" id="PTHR31901:SF61">
    <property type="entry name" value="AUXIN-RESPONSIVE GH3 FAMILY PROTEIN"/>
    <property type="match status" value="1"/>
</dbReference>
<name>A0ABQ8AWZ8_BRANA</name>
<evidence type="ECO:0000313" key="6">
    <source>
        <dbReference type="Proteomes" id="UP000824890"/>
    </source>
</evidence>
<evidence type="ECO:0000256" key="1">
    <source>
        <dbReference type="ARBA" id="ARBA00008068"/>
    </source>
</evidence>
<feature type="domain" description="GH3 C-terminal" evidence="4">
    <location>
        <begin position="438"/>
        <end position="560"/>
    </location>
</feature>
<feature type="domain" description="GH3 C-terminal" evidence="4">
    <location>
        <begin position="1009"/>
        <end position="1131"/>
    </location>
</feature>
<dbReference type="PANTHER" id="PTHR31901">
    <property type="entry name" value="GH3 DOMAIN-CONTAINING PROTEIN"/>
    <property type="match status" value="1"/>
</dbReference>
<evidence type="ECO:0000259" key="4">
    <source>
        <dbReference type="Pfam" id="PF23572"/>
    </source>
</evidence>
<organism evidence="5 6">
    <name type="scientific">Brassica napus</name>
    <name type="common">Rape</name>
    <dbReference type="NCBI Taxonomy" id="3708"/>
    <lineage>
        <taxon>Eukaryota</taxon>
        <taxon>Viridiplantae</taxon>
        <taxon>Streptophyta</taxon>
        <taxon>Embryophyta</taxon>
        <taxon>Tracheophyta</taxon>
        <taxon>Spermatophyta</taxon>
        <taxon>Magnoliopsida</taxon>
        <taxon>eudicotyledons</taxon>
        <taxon>Gunneridae</taxon>
        <taxon>Pentapetalae</taxon>
        <taxon>rosids</taxon>
        <taxon>malvids</taxon>
        <taxon>Brassicales</taxon>
        <taxon>Brassicaceae</taxon>
        <taxon>Brassiceae</taxon>
        <taxon>Brassica</taxon>
    </lineage>
</organism>
<dbReference type="InterPro" id="IPR004993">
    <property type="entry name" value="GH3"/>
</dbReference>
<sequence>VREPNMSLCSDLCDKLDENVLEELTSNVKQVQDNVLEEILTLNAGTEYLRRFLHGSSDKELFKKNVPVTTYEDVKLYIGRVANGEPFDVISGKPITGFLLSSGTSGGKRKMFPRNNKYLENLKFIYFYRSLVITKHIDGLEHGKGMVFNFCTPEQNTPSGLPASSATTSFFKSDYFKNRPSYWHWSFTSPDEVILCSDNKQSLYCHLLCGIVQRDEVVKVGAAFVSILVRAITFLEKFWKEICTNIRCGHLSEWITDISCRDSVSKTLGEPNPELADLIENECNQKSWEGIIPRLWPKTKFIESIATGQMAQHIPTLEFYSNNLPLISSSYVSSETMFGINMNPLCKPQDVSYTFMPNFSYFEFLLVDAGDKVEIVDLVDVKLGSHYEPLVTNHSGLHRHKMGDVLQVTGFYNSAPQFRFVRRGNLVLSVHLEITTDEDLLNAVTHAKMVLESSNLMLIDFTSYADVSTTPGHYVLYWELKGKYNNDIAEIDNKVLVECCYVVEESLNNFYKEFRSKDGSVGALEIRVVQQGTFESLMEFFITQGASSTQYKTPICIKSSEALAILEEKVRSREPNMSLCSDLCDKLDENVLEELTSNVKQVQDNVLEEILTLNAGTEYLRRFLHGSSDKELFKKNVPVTTYEDVKLYIGRVANGEPFDVISGKPITGFLLSSGTSGGKRKMFPRNNKYLENLKFIYFYRSLVITKHIDGLEHGKGMVFNFCTPEQNTPSGLPASSATTSFFKSDYFKNRPSYWHWSFTSPDEVILCSDNKQSLYCHLLCGIVQRDEVVKVGAAFVSILVRAITFLEKFWKEICTNIRCGHLSEWITDISCRDSVSKTLGEPNPELADLIENECNQKSWEGIIPRLWPKTKFIESIATGQMAQHIPTLEFYSNNLPLISSSYVSSETMFGINMNPLCKPQDVSYTFMPNFSYFEFLLVDAGDKVEIVDLVDVKLGSHYEPLVTNHSGLHRHKMGDVLQVTGFYNSAPQFRFVRRGNLVLSVHLEITTDEDLLNAVTHAKMVLESSNLMLIDFTSYADVSTTPGHYVLYWELKGKYNNDIAEIDNKVLVECCYVVEESLNNFYKEFRSKDGSVGALEIRVVQQGTFESLMEFFITQGASSTQYKTPICIKSSEALAILEEKVRSREPNMSLCSDLCDKLDENVLEELTSNVKQVQDNVLEEILTLNAGTEYLRRFLHGSSDKELFKKNVPVTTYEDVKLYIGRVANGEPFDVISGKPITGFLLSSGTSGGKRKMFPRNNKYLENLKFIYFYRSLVITKHIDGLEHGKGMVFNFCTPEQNTPSGLPASSATTSFFKSDYFKNRPSYWHWSFTSPDEVILCSDNKQSLYCHLLCGIVQRDEVVKVGAAFVSILVRAITFLEKFWKEICTNIRCGHLSEWITDISCRDSVSKTLGEPNPELADLIENECNQKSWEGIIPRLWPKTKFIESIATGQMAQHIPTLEFYSNNLPLISSSYVSSETMFGINMNPLCKPQDVSYTFMPNFSYFEFLLVDAGDKVEIVDLVDVKLGSHYEPLVTNHSGLHRHKMGDVLQVTGFYNSAPQFRFVRRGNLVLSVHLEITTDEDLLNAVTHAKMVLESSNLMLIDFTSYADVSTTPGHYVLYWELKGKYNNDIAEIDNKVLVECCYVVEESLNNFYKEFRSKDGSVGALEIRVVQQGTFESLMEFFITQGASSTQYKTPICIKSSEALAILEEKVRSRFFTDKVPFL</sequence>
<keyword evidence="6" id="KW-1185">Reference proteome</keyword>
<dbReference type="Pfam" id="PF23572">
    <property type="entry name" value="GH3_C"/>
    <property type="match status" value="3"/>
</dbReference>
<dbReference type="EMBL" id="JAGKQM010000012">
    <property type="protein sequence ID" value="KAH0897027.1"/>
    <property type="molecule type" value="Genomic_DNA"/>
</dbReference>
<feature type="non-terminal residue" evidence="5">
    <location>
        <position position="1"/>
    </location>
</feature>
<feature type="domain" description="GH3 middle" evidence="3">
    <location>
        <begin position="924"/>
        <end position="994"/>
    </location>
</feature>
<comment type="similarity">
    <text evidence="1">Belongs to the IAA-amido conjugating enzyme family.</text>
</comment>
<keyword evidence="2" id="KW-0436">Ligase</keyword>
<evidence type="ECO:0000259" key="3">
    <source>
        <dbReference type="Pfam" id="PF23571"/>
    </source>
</evidence>
<gene>
    <name evidence="5" type="ORF">HID58_046595</name>
</gene>
<feature type="domain" description="GH3 middle" evidence="3">
    <location>
        <begin position="1495"/>
        <end position="1565"/>
    </location>
</feature>
<feature type="domain" description="GH3 C-terminal" evidence="4">
    <location>
        <begin position="1580"/>
        <end position="1702"/>
    </location>
</feature>
<dbReference type="Pfam" id="PF03321">
    <property type="entry name" value="GH3"/>
    <property type="match status" value="3"/>
</dbReference>
<reference evidence="5 6" key="1">
    <citation type="submission" date="2021-05" db="EMBL/GenBank/DDBJ databases">
        <title>Genome Assembly of Synthetic Allotetraploid Brassica napus Reveals Homoeologous Exchanges between Subgenomes.</title>
        <authorList>
            <person name="Davis J.T."/>
        </authorList>
    </citation>
    <scope>NUCLEOTIDE SEQUENCE [LARGE SCALE GENOMIC DNA]</scope>
    <source>
        <strain evidence="6">cv. Da-Ae</strain>
        <tissue evidence="5">Seedling</tissue>
    </source>
</reference>
<proteinExistence type="inferred from homology"/>
<protein>
    <submittedName>
        <fullName evidence="5">Uncharacterized protein</fullName>
    </submittedName>
</protein>
<evidence type="ECO:0000256" key="2">
    <source>
        <dbReference type="ARBA" id="ARBA00022598"/>
    </source>
</evidence>
<dbReference type="Pfam" id="PF23571">
    <property type="entry name" value="GH3_M"/>
    <property type="match status" value="3"/>
</dbReference>
<comment type="caution">
    <text evidence="5">The sequence shown here is derived from an EMBL/GenBank/DDBJ whole genome shotgun (WGS) entry which is preliminary data.</text>
</comment>